<dbReference type="AlphaFoldDB" id="R0C2S4"/>
<dbReference type="PROSITE" id="PS51688">
    <property type="entry name" value="ICA"/>
    <property type="match status" value="1"/>
</dbReference>
<dbReference type="PATRIC" id="fig|997894.4.peg.2411"/>
<dbReference type="OrthoDB" id="2068436at2"/>
<keyword evidence="3" id="KW-1185">Reference proteome</keyword>
<dbReference type="RefSeq" id="WP_002575509.1">
    <property type="nucleotide sequence ID" value="NZ_KB851182.1"/>
</dbReference>
<sequence>MLDIPESIKSLFKADNITKDTQRHLKLYFYNEDVQLLFPEESLYPSDELFPIDQEPCYVIDNEQVLTEALTITESLCESDDLKFGECNATQFEITVADVLIDLTSKEFMFTVEIGGYEMAMGIYRVKSFIRLESDRRKKKITAYNRMRKFQTDVASWYQGLTFPMTLKSFRDSLCGHIGIGQVDVSLPLDDMSITKTIEPEQLSGLKVLQAICEINGRFGQVDKTGRVKYVSLENASLFPAEDLFPDEDLFPSQMSQGETLSFYKQSETSYEDYTVRPIDKVQIRQEEGDVGGWSHEEGTNCYVVQGNFLVYGKSSEELNEIADVVYTQISGRLYRPCKIAGPALPWVEVGDGIVCYTTDDVIETYCLKRTLKGIQGMMDTYEAKGSLELEETSGIRSEIIQLEGKAAVIKKSVEEVSVKVTDLKEYAEAQFKVVSNEITAEVKRAQDAEASLSVKADEIALRVDEKVSKGEVTSQLNSELKITGNRIELTTGNFIITANNLTVDESGNANFSGNINGASFVGGSINIGNGKFKVNTSGIVEATDAIIKAATFNATGIIYAERGIVCNGEVEADTGSFEDVNAKGIYCTGTVYGADWQYISDGRCKENIQKISPKECYEIISRLQPVAYKLIGSDIHSVGFIAQDVKTVLLELGLDYTLVGYSERQGMYTLPYGNYVAILTGAVQYLDLRWTNGYEKK</sequence>
<feature type="domain" description="Peptidase S74" evidence="1">
    <location>
        <begin position="601"/>
        <end position="698"/>
    </location>
</feature>
<dbReference type="HOGENOM" id="CLU_011852_0_0_9"/>
<evidence type="ECO:0000313" key="3">
    <source>
        <dbReference type="Proteomes" id="UP000013126"/>
    </source>
</evidence>
<dbReference type="GeneID" id="23113365"/>
<name>R0C2S4_9FIRM</name>
<reference evidence="2 3" key="1">
    <citation type="submission" date="2013-01" db="EMBL/GenBank/DDBJ databases">
        <title>The Genome Sequence of Clostridium bolteae 90A9.</title>
        <authorList>
            <consortium name="The Broad Institute Genome Sequencing Platform"/>
            <person name="Earl A."/>
            <person name="Ward D."/>
            <person name="Feldgarden M."/>
            <person name="Gevers D."/>
            <person name="Courvalin P."/>
            <person name="Lambert T."/>
            <person name="Walker B."/>
            <person name="Young S.K."/>
            <person name="Zeng Q."/>
            <person name="Gargeya S."/>
            <person name="Fitzgerald M."/>
            <person name="Haas B."/>
            <person name="Abouelleil A."/>
            <person name="Alvarado L."/>
            <person name="Arachchi H.M."/>
            <person name="Berlin A.M."/>
            <person name="Chapman S.B."/>
            <person name="Dewar J."/>
            <person name="Goldberg J."/>
            <person name="Griggs A."/>
            <person name="Gujja S."/>
            <person name="Hansen M."/>
            <person name="Howarth C."/>
            <person name="Imamovic A."/>
            <person name="Larimer J."/>
            <person name="McCowan C."/>
            <person name="Murphy C."/>
            <person name="Neiman D."/>
            <person name="Pearson M."/>
            <person name="Priest M."/>
            <person name="Roberts A."/>
            <person name="Saif S."/>
            <person name="Shea T."/>
            <person name="Sisk P."/>
            <person name="Sykes S."/>
            <person name="Wortman J."/>
            <person name="Nusbaum C."/>
            <person name="Birren B."/>
        </authorList>
    </citation>
    <scope>NUCLEOTIDE SEQUENCE [LARGE SCALE GENOMIC DNA]</scope>
    <source>
        <strain evidence="2 3">90A9</strain>
    </source>
</reference>
<organism evidence="2 3">
    <name type="scientific">Enterocloster bolteae 90A9</name>
    <dbReference type="NCBI Taxonomy" id="997894"/>
    <lineage>
        <taxon>Bacteria</taxon>
        <taxon>Bacillati</taxon>
        <taxon>Bacillota</taxon>
        <taxon>Clostridia</taxon>
        <taxon>Lachnospirales</taxon>
        <taxon>Lachnospiraceae</taxon>
        <taxon>Enterocloster</taxon>
    </lineage>
</organism>
<evidence type="ECO:0000313" key="2">
    <source>
        <dbReference type="EMBL" id="ENZ50782.1"/>
    </source>
</evidence>
<dbReference type="EMBL" id="AGYH01000005">
    <property type="protein sequence ID" value="ENZ50782.1"/>
    <property type="molecule type" value="Genomic_DNA"/>
</dbReference>
<comment type="caution">
    <text evidence="2">The sequence shown here is derived from an EMBL/GenBank/DDBJ whole genome shotgun (WGS) entry which is preliminary data.</text>
</comment>
<dbReference type="InterPro" id="IPR030392">
    <property type="entry name" value="S74_ICA"/>
</dbReference>
<accession>R0C2S4</accession>
<proteinExistence type="predicted"/>
<dbReference type="Pfam" id="PF13884">
    <property type="entry name" value="Peptidase_S74"/>
    <property type="match status" value="1"/>
</dbReference>
<evidence type="ECO:0000259" key="1">
    <source>
        <dbReference type="PROSITE" id="PS51688"/>
    </source>
</evidence>
<dbReference type="Proteomes" id="UP000013126">
    <property type="component" value="Unassembled WGS sequence"/>
</dbReference>
<gene>
    <name evidence="2" type="ORF">HMPREF1085_02265</name>
</gene>
<protein>
    <recommendedName>
        <fullName evidence="1">Peptidase S74 domain-containing protein</fullName>
    </recommendedName>
</protein>